<dbReference type="CDD" id="cd03425">
    <property type="entry name" value="NUDIX_MutT_NudA_like"/>
    <property type="match status" value="1"/>
</dbReference>
<dbReference type="Pfam" id="PF14815">
    <property type="entry name" value="NUDIX_4"/>
    <property type="match status" value="1"/>
</dbReference>
<comment type="catalytic activity">
    <reaction evidence="10">
        <text>8-oxo-dGTP + H2O = 8-oxo-dGMP + diphosphate + H(+)</text>
        <dbReference type="Rhea" id="RHEA:31575"/>
        <dbReference type="ChEBI" id="CHEBI:15377"/>
        <dbReference type="ChEBI" id="CHEBI:15378"/>
        <dbReference type="ChEBI" id="CHEBI:33019"/>
        <dbReference type="ChEBI" id="CHEBI:63224"/>
        <dbReference type="ChEBI" id="CHEBI:77896"/>
        <dbReference type="EC" id="3.6.1.55"/>
    </reaction>
</comment>
<keyword evidence="8" id="KW-0460">Magnesium</keyword>
<keyword evidence="4" id="KW-0235">DNA replication</keyword>
<dbReference type="InterPro" id="IPR003561">
    <property type="entry name" value="Mutator_MutT"/>
</dbReference>
<protein>
    <recommendedName>
        <fullName evidence="11">8-oxo-dGTP diphosphatase</fullName>
        <ecNumber evidence="11">3.6.1.55</ecNumber>
    </recommendedName>
</protein>
<dbReference type="EMBL" id="CP063845">
    <property type="protein sequence ID" value="UFP96610.1"/>
    <property type="molecule type" value="Genomic_DNA"/>
</dbReference>
<dbReference type="InterPro" id="IPR029119">
    <property type="entry name" value="MutY_C"/>
</dbReference>
<dbReference type="RefSeq" id="WP_230843848.1">
    <property type="nucleotide sequence ID" value="NZ_CP063845.1"/>
</dbReference>
<gene>
    <name evidence="13" type="primary">mutT</name>
    <name evidence="13" type="ORF">ISF26_10530</name>
</gene>
<evidence type="ECO:0000256" key="3">
    <source>
        <dbReference type="ARBA" id="ARBA00022457"/>
    </source>
</evidence>
<dbReference type="PANTHER" id="PTHR47707">
    <property type="entry name" value="8-OXO-DGTP DIPHOSPHATASE"/>
    <property type="match status" value="1"/>
</dbReference>
<name>A0ABY3PSI0_9CYAN</name>
<evidence type="ECO:0000256" key="6">
    <source>
        <dbReference type="ARBA" id="ARBA00022763"/>
    </source>
</evidence>
<evidence type="ECO:0000313" key="14">
    <source>
        <dbReference type="Proteomes" id="UP001054846"/>
    </source>
</evidence>
<keyword evidence="3" id="KW-0515">Mutator protein</keyword>
<evidence type="ECO:0000256" key="8">
    <source>
        <dbReference type="ARBA" id="ARBA00022842"/>
    </source>
</evidence>
<dbReference type="InterPro" id="IPR020084">
    <property type="entry name" value="NUDIX_hydrolase_CS"/>
</dbReference>
<evidence type="ECO:0000256" key="9">
    <source>
        <dbReference type="ARBA" id="ARBA00023204"/>
    </source>
</evidence>
<dbReference type="PROSITE" id="PS00893">
    <property type="entry name" value="NUDIX_BOX"/>
    <property type="match status" value="1"/>
</dbReference>
<keyword evidence="9" id="KW-0234">DNA repair</keyword>
<dbReference type="PRINTS" id="PR00502">
    <property type="entry name" value="NUDIXFAMILY"/>
</dbReference>
<evidence type="ECO:0000256" key="7">
    <source>
        <dbReference type="ARBA" id="ARBA00022801"/>
    </source>
</evidence>
<dbReference type="NCBIfam" id="TIGR00586">
    <property type="entry name" value="mutt"/>
    <property type="match status" value="1"/>
</dbReference>
<comment type="cofactor">
    <cofactor evidence="1">
        <name>Mg(2+)</name>
        <dbReference type="ChEBI" id="CHEBI:18420"/>
    </cofactor>
</comment>
<dbReference type="SUPFAM" id="SSF55811">
    <property type="entry name" value="Nudix"/>
    <property type="match status" value="1"/>
</dbReference>
<evidence type="ECO:0000256" key="10">
    <source>
        <dbReference type="ARBA" id="ARBA00035861"/>
    </source>
</evidence>
<evidence type="ECO:0000256" key="2">
    <source>
        <dbReference type="ARBA" id="ARBA00005582"/>
    </source>
</evidence>
<sequence>MPKAIAIGIVCFAGKVLIDRRPADAALGGLWEFPGGKILPGETPEACVAREVLEEVGLTVTVGELLATLEHDYSDFVVRIRAYLCHSESDAARAIACDAVEWVEPRELDGYTFPVANAPLIPLIQQRLCP</sequence>
<accession>A0ABY3PSI0</accession>
<dbReference type="InterPro" id="IPR020476">
    <property type="entry name" value="Nudix_hydrolase"/>
</dbReference>
<evidence type="ECO:0000313" key="13">
    <source>
        <dbReference type="EMBL" id="UFP96610.1"/>
    </source>
</evidence>
<organism evidence="13 14">
    <name type="scientific">Gloeobacter morelensis MG652769</name>
    <dbReference type="NCBI Taxonomy" id="2781736"/>
    <lineage>
        <taxon>Bacteria</taxon>
        <taxon>Bacillati</taxon>
        <taxon>Cyanobacteriota</taxon>
        <taxon>Cyanophyceae</taxon>
        <taxon>Gloeobacterales</taxon>
        <taxon>Gloeobacteraceae</taxon>
        <taxon>Gloeobacter</taxon>
        <taxon>Gloeobacter morelensis</taxon>
    </lineage>
</organism>
<keyword evidence="5" id="KW-0479">Metal-binding</keyword>
<dbReference type="PANTHER" id="PTHR47707:SF1">
    <property type="entry name" value="NUDIX HYDROLASE FAMILY PROTEIN"/>
    <property type="match status" value="1"/>
</dbReference>
<dbReference type="EC" id="3.6.1.55" evidence="11"/>
<evidence type="ECO:0000256" key="4">
    <source>
        <dbReference type="ARBA" id="ARBA00022705"/>
    </source>
</evidence>
<evidence type="ECO:0000259" key="12">
    <source>
        <dbReference type="PROSITE" id="PS51462"/>
    </source>
</evidence>
<feature type="domain" description="Nudix hydrolase" evidence="12">
    <location>
        <begin position="1"/>
        <end position="128"/>
    </location>
</feature>
<dbReference type="Proteomes" id="UP001054846">
    <property type="component" value="Chromosome"/>
</dbReference>
<evidence type="ECO:0000256" key="1">
    <source>
        <dbReference type="ARBA" id="ARBA00001946"/>
    </source>
</evidence>
<keyword evidence="6" id="KW-0227">DNA damage</keyword>
<evidence type="ECO:0000256" key="5">
    <source>
        <dbReference type="ARBA" id="ARBA00022723"/>
    </source>
</evidence>
<dbReference type="InterPro" id="IPR047127">
    <property type="entry name" value="MutT-like"/>
</dbReference>
<dbReference type="PROSITE" id="PS51462">
    <property type="entry name" value="NUDIX"/>
    <property type="match status" value="1"/>
</dbReference>
<keyword evidence="14" id="KW-1185">Reference proteome</keyword>
<keyword evidence="7" id="KW-0378">Hydrolase</keyword>
<reference evidence="13 14" key="1">
    <citation type="journal article" date="2021" name="Genome Biol. Evol.">
        <title>Complete Genome Sequencing of a Novel Gloeobacter Species from a Waterfall Cave in Mexico.</title>
        <authorList>
            <person name="Saw J.H."/>
            <person name="Cardona T."/>
            <person name="Montejano G."/>
        </authorList>
    </citation>
    <scope>NUCLEOTIDE SEQUENCE [LARGE SCALE GENOMIC DNA]</scope>
    <source>
        <strain evidence="13">MG652769</strain>
    </source>
</reference>
<dbReference type="Gene3D" id="3.90.79.10">
    <property type="entry name" value="Nucleoside Triphosphate Pyrophosphohydrolase"/>
    <property type="match status" value="1"/>
</dbReference>
<evidence type="ECO:0000256" key="11">
    <source>
        <dbReference type="ARBA" id="ARBA00038905"/>
    </source>
</evidence>
<proteinExistence type="inferred from homology"/>
<dbReference type="InterPro" id="IPR015797">
    <property type="entry name" value="NUDIX_hydrolase-like_dom_sf"/>
</dbReference>
<comment type="similarity">
    <text evidence="2">Belongs to the Nudix hydrolase family.</text>
</comment>
<dbReference type="InterPro" id="IPR000086">
    <property type="entry name" value="NUDIX_hydrolase_dom"/>
</dbReference>